<dbReference type="GO" id="GO:0005509">
    <property type="term" value="F:calcium ion binding"/>
    <property type="evidence" value="ECO:0007669"/>
    <property type="project" value="InterPro"/>
</dbReference>
<evidence type="ECO:0000313" key="2">
    <source>
        <dbReference type="EMBL" id="SVB22429.1"/>
    </source>
</evidence>
<dbReference type="EMBL" id="UINC01033324">
    <property type="protein sequence ID" value="SVB22429.1"/>
    <property type="molecule type" value="Genomic_DNA"/>
</dbReference>
<dbReference type="InterPro" id="IPR006644">
    <property type="entry name" value="Cadg"/>
</dbReference>
<dbReference type="NCBIfam" id="TIGR04183">
    <property type="entry name" value="Por_Secre_tail"/>
    <property type="match status" value="1"/>
</dbReference>
<gene>
    <name evidence="2" type="ORF">METZ01_LOCUS175283</name>
</gene>
<dbReference type="InterPro" id="IPR013783">
    <property type="entry name" value="Ig-like_fold"/>
</dbReference>
<dbReference type="InterPro" id="IPR026444">
    <property type="entry name" value="Secre_tail"/>
</dbReference>
<dbReference type="Gene3D" id="2.60.40.4070">
    <property type="match status" value="1"/>
</dbReference>
<feature type="domain" description="Dystroglycan-type cadherin-like" evidence="1">
    <location>
        <begin position="1"/>
        <end position="88"/>
    </location>
</feature>
<dbReference type="InterPro" id="IPR015919">
    <property type="entry name" value="Cadherin-like_sf"/>
</dbReference>
<dbReference type="SMART" id="SM00736">
    <property type="entry name" value="CADG"/>
    <property type="match status" value="1"/>
</dbReference>
<dbReference type="AlphaFoldDB" id="A0A382C9B1"/>
<evidence type="ECO:0000259" key="1">
    <source>
        <dbReference type="SMART" id="SM00736"/>
    </source>
</evidence>
<dbReference type="GO" id="GO:0016020">
    <property type="term" value="C:membrane"/>
    <property type="evidence" value="ECO:0007669"/>
    <property type="project" value="InterPro"/>
</dbReference>
<dbReference type="SUPFAM" id="SSF49313">
    <property type="entry name" value="Cadherin-like"/>
    <property type="match status" value="1"/>
</dbReference>
<reference evidence="2" key="1">
    <citation type="submission" date="2018-05" db="EMBL/GenBank/DDBJ databases">
        <authorList>
            <person name="Lanie J.A."/>
            <person name="Ng W.-L."/>
            <person name="Kazmierczak K.M."/>
            <person name="Andrzejewski T.M."/>
            <person name="Davidsen T.M."/>
            <person name="Wayne K.J."/>
            <person name="Tettelin H."/>
            <person name="Glass J.I."/>
            <person name="Rusch D."/>
            <person name="Podicherti R."/>
            <person name="Tsui H.-C.T."/>
            <person name="Winkler M.E."/>
        </authorList>
    </citation>
    <scope>NUCLEOTIDE SEQUENCE</scope>
</reference>
<feature type="non-terminal residue" evidence="2">
    <location>
        <position position="1"/>
    </location>
</feature>
<dbReference type="Pfam" id="PF18962">
    <property type="entry name" value="Por_Secre_tail"/>
    <property type="match status" value="1"/>
</dbReference>
<protein>
    <recommendedName>
        <fullName evidence="1">Dystroglycan-type cadherin-like domain-containing protein</fullName>
    </recommendedName>
</protein>
<dbReference type="Pfam" id="PF17963">
    <property type="entry name" value="Big_9"/>
    <property type="match status" value="1"/>
</dbReference>
<dbReference type="Gene3D" id="2.60.40.10">
    <property type="entry name" value="Immunoglobulins"/>
    <property type="match status" value="1"/>
</dbReference>
<name>A0A382C9B1_9ZZZZ</name>
<proteinExistence type="predicted"/>
<sequence>TLNSIGDQTVSEGSALSLSLAASDADGDGLTYSVSGNPGGSLSGSTFEWTPDSDDAGSYEVTFTVSDGKGGSDSVVVGITVVAGEQEPGTFVRVVSGGRRFAEFSQPIQARVRSTVFIEVYEYRNADRSDSTRVTDFTAALSLDIGTLNSNGVRLTTVAGMTGTIEILRGEVRERISIETVPSSIDHLVLAPDNAAVSAGERVDFDVIGVDRFGNEFKVTGNIGWHVVPPELGEIHARTGMFTAGSASVEGYVIAVASKGLRFGDTAVSPQGSAKVTVAAVPSVPTLYPNYPNPFNGETEVSFHLAEDAEISLRVFNLTGHVVADLQKGFLKAGKHRVTWRSTGLSSGTYLIRLHTDRHVETRKALFLQ</sequence>
<organism evidence="2">
    <name type="scientific">marine metagenome</name>
    <dbReference type="NCBI Taxonomy" id="408172"/>
    <lineage>
        <taxon>unclassified sequences</taxon>
        <taxon>metagenomes</taxon>
        <taxon>ecological metagenomes</taxon>
    </lineage>
</organism>
<accession>A0A382C9B1</accession>